<dbReference type="InterPro" id="IPR036390">
    <property type="entry name" value="WH_DNA-bd_sf"/>
</dbReference>
<evidence type="ECO:0000256" key="3">
    <source>
        <dbReference type="ARBA" id="ARBA00023125"/>
    </source>
</evidence>
<dbReference type="PROSITE" id="PS50931">
    <property type="entry name" value="HTH_LYSR"/>
    <property type="match status" value="1"/>
</dbReference>
<dbReference type="InterPro" id="IPR058163">
    <property type="entry name" value="LysR-type_TF_proteobact-type"/>
</dbReference>
<dbReference type="RefSeq" id="WP_007019096.1">
    <property type="nucleotide sequence ID" value="NZ_CH724120.1"/>
</dbReference>
<dbReference type="GO" id="GO:0003700">
    <property type="term" value="F:DNA-binding transcription factor activity"/>
    <property type="evidence" value="ECO:0007669"/>
    <property type="project" value="InterPro"/>
</dbReference>
<dbReference type="PANTHER" id="PTHR30537">
    <property type="entry name" value="HTH-TYPE TRANSCRIPTIONAL REGULATOR"/>
    <property type="match status" value="1"/>
</dbReference>
<protein>
    <submittedName>
        <fullName evidence="6">Transcriptional regulator, LysR family protein</fullName>
    </submittedName>
</protein>
<evidence type="ECO:0000256" key="4">
    <source>
        <dbReference type="ARBA" id="ARBA00023163"/>
    </source>
</evidence>
<keyword evidence="3" id="KW-0238">DNA-binding</keyword>
<sequence length="291" mass="33078">MRIWEGVVEFTLVAELGSFTKASQNLNISVAQVSRLISLLEKRLKTKLLYRTTRKVTLTAEGEIYYQRCKQVLNELEEAERALGNLQNKPQGTIKLTAPVMYGETFIQPLVHEFMRIHPAIEVTANLSNQQLDLIDGGYDLAIRLGKLKDSTLIAKPLSQRRYRVCASPSYLKDYGAPHSLPELVDHNCLVGQHQYWRFEHKGKQVATKVIGTLSCNSGYALVDAALKNLGLIQLPNYYVDDHIEKGHLVEVLSKYREEPETIWAVYPHNRHLSPKVRQLVNFLAQGLDKN</sequence>
<keyword evidence="2" id="KW-0805">Transcription regulation</keyword>
<organism evidence="6 7">
    <name type="scientific">Bermanella marisrubri</name>
    <dbReference type="NCBI Taxonomy" id="207949"/>
    <lineage>
        <taxon>Bacteria</taxon>
        <taxon>Pseudomonadati</taxon>
        <taxon>Pseudomonadota</taxon>
        <taxon>Gammaproteobacteria</taxon>
        <taxon>Oceanospirillales</taxon>
        <taxon>Oceanospirillaceae</taxon>
        <taxon>Bermanella</taxon>
    </lineage>
</organism>
<dbReference type="FunFam" id="3.40.190.290:FF:000001">
    <property type="entry name" value="Transcriptional regulator, LysR family"/>
    <property type="match status" value="1"/>
</dbReference>
<dbReference type="GO" id="GO:0006351">
    <property type="term" value="P:DNA-templated transcription"/>
    <property type="evidence" value="ECO:0007669"/>
    <property type="project" value="TreeGrafter"/>
</dbReference>
<accession>Q1MXT1</accession>
<dbReference type="InterPro" id="IPR000847">
    <property type="entry name" value="LysR_HTH_N"/>
</dbReference>
<dbReference type="AlphaFoldDB" id="Q1MXT1"/>
<dbReference type="EMBL" id="AAQH01000034">
    <property type="protein sequence ID" value="EAT10770.1"/>
    <property type="molecule type" value="Genomic_DNA"/>
</dbReference>
<name>Q1MXT1_9GAMM</name>
<dbReference type="Pfam" id="PF03466">
    <property type="entry name" value="LysR_substrate"/>
    <property type="match status" value="1"/>
</dbReference>
<keyword evidence="7" id="KW-1185">Reference proteome</keyword>
<evidence type="ECO:0000256" key="1">
    <source>
        <dbReference type="ARBA" id="ARBA00009437"/>
    </source>
</evidence>
<evidence type="ECO:0000313" key="6">
    <source>
        <dbReference type="EMBL" id="EAT10770.1"/>
    </source>
</evidence>
<evidence type="ECO:0000259" key="5">
    <source>
        <dbReference type="PROSITE" id="PS50931"/>
    </source>
</evidence>
<feature type="domain" description="HTH lysR-type" evidence="5">
    <location>
        <begin position="13"/>
        <end position="59"/>
    </location>
</feature>
<dbReference type="Pfam" id="PF00126">
    <property type="entry name" value="HTH_1"/>
    <property type="match status" value="1"/>
</dbReference>
<dbReference type="HOGENOM" id="CLU_039613_16_2_6"/>
<evidence type="ECO:0000313" key="7">
    <source>
        <dbReference type="Proteomes" id="UP000004263"/>
    </source>
</evidence>
<dbReference type="Gene3D" id="3.40.190.290">
    <property type="match status" value="1"/>
</dbReference>
<dbReference type="OrthoDB" id="9815676at2"/>
<dbReference type="SUPFAM" id="SSF46785">
    <property type="entry name" value="Winged helix' DNA-binding domain"/>
    <property type="match status" value="1"/>
</dbReference>
<dbReference type="GO" id="GO:0043565">
    <property type="term" value="F:sequence-specific DNA binding"/>
    <property type="evidence" value="ECO:0007669"/>
    <property type="project" value="TreeGrafter"/>
</dbReference>
<dbReference type="STRING" id="207949.RED65_03155"/>
<evidence type="ECO:0000256" key="2">
    <source>
        <dbReference type="ARBA" id="ARBA00023015"/>
    </source>
</evidence>
<comment type="caution">
    <text evidence="6">The sequence shown here is derived from an EMBL/GenBank/DDBJ whole genome shotgun (WGS) entry which is preliminary data.</text>
</comment>
<dbReference type="Proteomes" id="UP000004263">
    <property type="component" value="Unassembled WGS sequence"/>
</dbReference>
<dbReference type="FunFam" id="1.10.10.10:FF:000001">
    <property type="entry name" value="LysR family transcriptional regulator"/>
    <property type="match status" value="1"/>
</dbReference>
<dbReference type="Gene3D" id="1.10.10.10">
    <property type="entry name" value="Winged helix-like DNA-binding domain superfamily/Winged helix DNA-binding domain"/>
    <property type="match status" value="1"/>
</dbReference>
<dbReference type="SUPFAM" id="SSF53850">
    <property type="entry name" value="Periplasmic binding protein-like II"/>
    <property type="match status" value="1"/>
</dbReference>
<keyword evidence="4" id="KW-0804">Transcription</keyword>
<comment type="similarity">
    <text evidence="1">Belongs to the LysR transcriptional regulatory family.</text>
</comment>
<proteinExistence type="inferred from homology"/>
<dbReference type="InterPro" id="IPR036388">
    <property type="entry name" value="WH-like_DNA-bd_sf"/>
</dbReference>
<reference evidence="6 7" key="1">
    <citation type="submission" date="2006-03" db="EMBL/GenBank/DDBJ databases">
        <authorList>
            <person name="Pinhassi J."/>
            <person name="Pedros-Alio C."/>
            <person name="Ferriera S."/>
            <person name="Johnson J."/>
            <person name="Kravitz S."/>
            <person name="Halpern A."/>
            <person name="Remington K."/>
            <person name="Beeson K."/>
            <person name="Tran B."/>
            <person name="Rogers Y.-H."/>
            <person name="Friedman R."/>
            <person name="Venter J.C."/>
        </authorList>
    </citation>
    <scope>NUCLEOTIDE SEQUENCE [LARGE SCALE GENOMIC DNA]</scope>
    <source>
        <strain evidence="6 7">RED65</strain>
    </source>
</reference>
<dbReference type="InterPro" id="IPR005119">
    <property type="entry name" value="LysR_subst-bd"/>
</dbReference>
<dbReference type="PANTHER" id="PTHR30537:SF10">
    <property type="entry name" value="TRANSCRIPTIONAL REGULATOR-RELATED"/>
    <property type="match status" value="1"/>
</dbReference>
<gene>
    <name evidence="6" type="ORF">RED65_03155</name>
</gene>